<dbReference type="InParanoid" id="A0A084QXN1"/>
<organism evidence="1 2">
    <name type="scientific">Stachybotrys chlorohalonatus (strain IBT 40285)</name>
    <dbReference type="NCBI Taxonomy" id="1283841"/>
    <lineage>
        <taxon>Eukaryota</taxon>
        <taxon>Fungi</taxon>
        <taxon>Dikarya</taxon>
        <taxon>Ascomycota</taxon>
        <taxon>Pezizomycotina</taxon>
        <taxon>Sordariomycetes</taxon>
        <taxon>Hypocreomycetidae</taxon>
        <taxon>Hypocreales</taxon>
        <taxon>Stachybotryaceae</taxon>
        <taxon>Stachybotrys</taxon>
    </lineage>
</organism>
<gene>
    <name evidence="1" type="ORF">S40285_10023</name>
</gene>
<dbReference type="HOGENOM" id="CLU_2575418_0_0_1"/>
<sequence>MNALLAVNGQAAATWEGLEGIYHAREWTDPPHAPVLAEEPVVKSTCQKTPQPFLGVQSPRLPSAEVHIKTSSLADQRRKIP</sequence>
<reference evidence="1 2" key="1">
    <citation type="journal article" date="2014" name="BMC Genomics">
        <title>Comparative genome sequencing reveals chemotype-specific gene clusters in the toxigenic black mold Stachybotrys.</title>
        <authorList>
            <person name="Semeiks J."/>
            <person name="Borek D."/>
            <person name="Otwinowski Z."/>
            <person name="Grishin N.V."/>
        </authorList>
    </citation>
    <scope>NUCLEOTIDE SEQUENCE [LARGE SCALE GENOMIC DNA]</scope>
    <source>
        <strain evidence="1 2">IBT 40285</strain>
    </source>
</reference>
<dbReference type="Proteomes" id="UP000028524">
    <property type="component" value="Unassembled WGS sequence"/>
</dbReference>
<dbReference type="AlphaFoldDB" id="A0A084QXN1"/>
<name>A0A084QXN1_STAC4</name>
<protein>
    <submittedName>
        <fullName evidence="1">Uncharacterized protein</fullName>
    </submittedName>
</protein>
<accession>A0A084QXN1</accession>
<evidence type="ECO:0000313" key="1">
    <source>
        <dbReference type="EMBL" id="KFA68716.1"/>
    </source>
</evidence>
<dbReference type="EMBL" id="KL659751">
    <property type="protein sequence ID" value="KFA68716.1"/>
    <property type="molecule type" value="Genomic_DNA"/>
</dbReference>
<evidence type="ECO:0000313" key="2">
    <source>
        <dbReference type="Proteomes" id="UP000028524"/>
    </source>
</evidence>
<proteinExistence type="predicted"/>
<keyword evidence="2" id="KW-1185">Reference proteome</keyword>